<gene>
    <name evidence="7" type="ORF">H7B67_04545</name>
</gene>
<keyword evidence="3" id="KW-0548">Nucleotidyltransferase</keyword>
<keyword evidence="8" id="KW-1185">Reference proteome</keyword>
<evidence type="ECO:0000256" key="5">
    <source>
        <dbReference type="ARBA" id="ARBA00022840"/>
    </source>
</evidence>
<keyword evidence="2" id="KW-0808">Transferase</keyword>
<dbReference type="Pfam" id="PF10372">
    <property type="entry name" value="CdaS_N"/>
    <property type="match status" value="1"/>
</dbReference>
<accession>A0A841STZ6</accession>
<evidence type="ECO:0000256" key="3">
    <source>
        <dbReference type="ARBA" id="ARBA00022695"/>
    </source>
</evidence>
<sequence length="205" mass="22138">MELNAVNGDFASLRAELAKMLTDISETLNVELSQFEPGHIRLLNVIGDISKKFSAMESLTSTYYLEGLLSEHTASNKEISRAVHRLSTKGHAALIVIEKNDSVLPYLSGGTPIQARISSQLLETLFHPASEFHEGAVLIQGETIVSAGHALPLTEEIFWDRMYDVRELSAVGLSERCDALVLLVSDSGATSVGSDGKLIPVSISS</sequence>
<dbReference type="EMBL" id="JACJVQ010000004">
    <property type="protein sequence ID" value="MBB6633370.1"/>
    <property type="molecule type" value="Genomic_DNA"/>
</dbReference>
<dbReference type="Gene3D" id="1.10.287.770">
    <property type="entry name" value="YojJ-like"/>
    <property type="match status" value="1"/>
</dbReference>
<feature type="domain" description="DAC" evidence="6">
    <location>
        <begin position="56"/>
        <end position="205"/>
    </location>
</feature>
<keyword evidence="5" id="KW-0067">ATP-binding</keyword>
<dbReference type="InterPro" id="IPR003390">
    <property type="entry name" value="DNA_integrity_scan_DisA_N"/>
</dbReference>
<evidence type="ECO:0000256" key="2">
    <source>
        <dbReference type="ARBA" id="ARBA00022679"/>
    </source>
</evidence>
<dbReference type="InterPro" id="IPR050338">
    <property type="entry name" value="DisA"/>
</dbReference>
<dbReference type="GO" id="GO:0004016">
    <property type="term" value="F:adenylate cyclase activity"/>
    <property type="evidence" value="ECO:0007669"/>
    <property type="project" value="TreeGrafter"/>
</dbReference>
<dbReference type="PROSITE" id="PS51794">
    <property type="entry name" value="DAC"/>
    <property type="match status" value="1"/>
</dbReference>
<evidence type="ECO:0000313" key="8">
    <source>
        <dbReference type="Proteomes" id="UP000535838"/>
    </source>
</evidence>
<protein>
    <submittedName>
        <fullName evidence="7">DNA integrity scanning protein DisA nucleotide-binding domain protein</fullName>
    </submittedName>
</protein>
<dbReference type="InterPro" id="IPR036888">
    <property type="entry name" value="DNA_integrity_DisA_N_sf"/>
</dbReference>
<dbReference type="SUPFAM" id="SSF143597">
    <property type="entry name" value="YojJ-like"/>
    <property type="match status" value="1"/>
</dbReference>
<dbReference type="InterPro" id="IPR019457">
    <property type="entry name" value="CdaS_N"/>
</dbReference>
<comment type="caution">
    <text evidence="7">The sequence shown here is derived from an EMBL/GenBank/DDBJ whole genome shotgun (WGS) entry which is preliminary data.</text>
</comment>
<dbReference type="GO" id="GO:0005524">
    <property type="term" value="F:ATP binding"/>
    <property type="evidence" value="ECO:0007669"/>
    <property type="project" value="UniProtKB-KW"/>
</dbReference>
<evidence type="ECO:0000256" key="1">
    <source>
        <dbReference type="ARBA" id="ARBA00000877"/>
    </source>
</evidence>
<evidence type="ECO:0000313" key="7">
    <source>
        <dbReference type="EMBL" id="MBB6633370.1"/>
    </source>
</evidence>
<dbReference type="PANTHER" id="PTHR34185">
    <property type="entry name" value="DIADENYLATE CYCLASE"/>
    <property type="match status" value="1"/>
</dbReference>
<proteinExistence type="predicted"/>
<reference evidence="7 8" key="1">
    <citation type="submission" date="2020-08" db="EMBL/GenBank/DDBJ databases">
        <title>Cohnella phylogeny.</title>
        <authorList>
            <person name="Dunlap C."/>
        </authorList>
    </citation>
    <scope>NUCLEOTIDE SEQUENCE [LARGE SCALE GENOMIC DNA]</scope>
    <source>
        <strain evidence="7 8">DSM 25241</strain>
    </source>
</reference>
<comment type="catalytic activity">
    <reaction evidence="1">
        <text>2 ATP = 3',3'-c-di-AMP + 2 diphosphate</text>
        <dbReference type="Rhea" id="RHEA:35655"/>
        <dbReference type="ChEBI" id="CHEBI:30616"/>
        <dbReference type="ChEBI" id="CHEBI:33019"/>
        <dbReference type="ChEBI" id="CHEBI:71500"/>
        <dbReference type="EC" id="2.7.7.85"/>
    </reaction>
</comment>
<evidence type="ECO:0000256" key="4">
    <source>
        <dbReference type="ARBA" id="ARBA00022741"/>
    </source>
</evidence>
<dbReference type="PANTHER" id="PTHR34185:SF2">
    <property type="entry name" value="CYCLIC DI-AMP SYNTHASE CDAS"/>
    <property type="match status" value="1"/>
</dbReference>
<name>A0A841STZ6_9BACL</name>
<keyword evidence="4" id="KW-0547">Nucleotide-binding</keyword>
<dbReference type="RefSeq" id="WP_185118612.1">
    <property type="nucleotide sequence ID" value="NZ_JACJVQ010000004.1"/>
</dbReference>
<evidence type="ECO:0000259" key="6">
    <source>
        <dbReference type="PROSITE" id="PS51794"/>
    </source>
</evidence>
<dbReference type="Proteomes" id="UP000535838">
    <property type="component" value="Unassembled WGS sequence"/>
</dbReference>
<dbReference type="Gene3D" id="3.40.1700.10">
    <property type="entry name" value="DNA integrity scanning protein, DisA, N-terminal domain"/>
    <property type="match status" value="1"/>
</dbReference>
<dbReference type="GO" id="GO:0106408">
    <property type="term" value="F:diadenylate cyclase activity"/>
    <property type="evidence" value="ECO:0007669"/>
    <property type="project" value="UniProtKB-EC"/>
</dbReference>
<organism evidence="7 8">
    <name type="scientific">Cohnella thailandensis</name>
    <dbReference type="NCBI Taxonomy" id="557557"/>
    <lineage>
        <taxon>Bacteria</taxon>
        <taxon>Bacillati</taxon>
        <taxon>Bacillota</taxon>
        <taxon>Bacilli</taxon>
        <taxon>Bacillales</taxon>
        <taxon>Paenibacillaceae</taxon>
        <taxon>Cohnella</taxon>
    </lineage>
</organism>
<dbReference type="AlphaFoldDB" id="A0A841STZ6"/>
<dbReference type="Pfam" id="PF02457">
    <property type="entry name" value="DAC"/>
    <property type="match status" value="1"/>
</dbReference>